<dbReference type="InterPro" id="IPR047650">
    <property type="entry name" value="Transpos_IS110"/>
</dbReference>
<dbReference type="InterPro" id="IPR003346">
    <property type="entry name" value="Transposase_20"/>
</dbReference>
<gene>
    <name evidence="2" type="ORF">MNODULE_22345</name>
</gene>
<dbReference type="GO" id="GO:0004803">
    <property type="term" value="F:transposase activity"/>
    <property type="evidence" value="ECO:0007669"/>
    <property type="project" value="InterPro"/>
</dbReference>
<dbReference type="PANTHER" id="PTHR33055:SF13">
    <property type="entry name" value="TRANSPOSASE"/>
    <property type="match status" value="1"/>
</dbReference>
<dbReference type="Pfam" id="PF02371">
    <property type="entry name" value="Transposase_20"/>
    <property type="match status" value="1"/>
</dbReference>
<dbReference type="AlphaFoldDB" id="A0A7X6DU82"/>
<proteinExistence type="predicted"/>
<keyword evidence="3" id="KW-1185">Reference proteome</keyword>
<dbReference type="Proteomes" id="UP000534783">
    <property type="component" value="Unassembled WGS sequence"/>
</dbReference>
<protein>
    <submittedName>
        <fullName evidence="2">IS110 family transposase</fullName>
    </submittedName>
</protein>
<dbReference type="GO" id="GO:0006313">
    <property type="term" value="P:DNA transposition"/>
    <property type="evidence" value="ECO:0007669"/>
    <property type="project" value="InterPro"/>
</dbReference>
<sequence length="147" mass="16841">MRGCSCLQRFQVWGPILAAVVALEIDDIERFPHSAKLAAYAGLVPSTYSSGGKTYHGHLLRMTNKWLKWALVEAVWTSIRHSAYCRLFFDDRKRRKGPNTAIVALARRLSEIVWHVLKEKRVYEERPCRPQMGLPHKKVAPATLTKN</sequence>
<reference evidence="2 3" key="1">
    <citation type="journal article" date="2020" name="Nature">
        <title>Bacterial chemolithoautotrophy via manganese oxidation.</title>
        <authorList>
            <person name="Yu H."/>
            <person name="Leadbetter J.R."/>
        </authorList>
    </citation>
    <scope>NUCLEOTIDE SEQUENCE [LARGE SCALE GENOMIC DNA]</scope>
    <source>
        <strain evidence="2 3">Mn-1</strain>
    </source>
</reference>
<evidence type="ECO:0000313" key="2">
    <source>
        <dbReference type="EMBL" id="NKE73505.1"/>
    </source>
</evidence>
<dbReference type="PANTHER" id="PTHR33055">
    <property type="entry name" value="TRANSPOSASE FOR INSERTION SEQUENCE ELEMENT IS1111A"/>
    <property type="match status" value="1"/>
</dbReference>
<comment type="caution">
    <text evidence="2">The sequence shown here is derived from an EMBL/GenBank/DDBJ whole genome shotgun (WGS) entry which is preliminary data.</text>
</comment>
<dbReference type="GO" id="GO:0003677">
    <property type="term" value="F:DNA binding"/>
    <property type="evidence" value="ECO:0007669"/>
    <property type="project" value="InterPro"/>
</dbReference>
<organism evidence="2 3">
    <name type="scientific">Candidatus Manganitrophus noduliformans</name>
    <dbReference type="NCBI Taxonomy" id="2606439"/>
    <lineage>
        <taxon>Bacteria</taxon>
        <taxon>Pseudomonadati</taxon>
        <taxon>Nitrospirota</taxon>
        <taxon>Nitrospiria</taxon>
        <taxon>Candidatus Troglogloeales</taxon>
        <taxon>Candidatus Manganitrophaceae</taxon>
        <taxon>Candidatus Manganitrophus</taxon>
    </lineage>
</organism>
<evidence type="ECO:0000259" key="1">
    <source>
        <dbReference type="Pfam" id="PF02371"/>
    </source>
</evidence>
<feature type="domain" description="Transposase IS116/IS110/IS902 C-terminal" evidence="1">
    <location>
        <begin position="5"/>
        <end position="86"/>
    </location>
</feature>
<accession>A0A7X6DU82</accession>
<dbReference type="EMBL" id="VTOW01000008">
    <property type="protein sequence ID" value="NKE73505.1"/>
    <property type="molecule type" value="Genomic_DNA"/>
</dbReference>
<name>A0A7X6DU82_9BACT</name>
<evidence type="ECO:0000313" key="3">
    <source>
        <dbReference type="Proteomes" id="UP000534783"/>
    </source>
</evidence>